<reference evidence="3 4" key="1">
    <citation type="submission" date="2016-10" db="EMBL/GenBank/DDBJ databases">
        <authorList>
            <person name="Varghese N."/>
            <person name="Submissions S."/>
        </authorList>
    </citation>
    <scope>NUCLEOTIDE SEQUENCE [LARGE SCALE GENOMIC DNA]</scope>
    <source>
        <strain evidence="3 4">DSM 16392</strain>
    </source>
</reference>
<accession>A0A1I4DXB2</accession>
<dbReference type="Proteomes" id="UP000199598">
    <property type="component" value="Unassembled WGS sequence"/>
</dbReference>
<feature type="region of interest" description="Disordered" evidence="1">
    <location>
        <begin position="183"/>
        <end position="204"/>
    </location>
</feature>
<organism evidence="3 4">
    <name type="scientific">Pseudovibrio ascidiaceicola</name>
    <dbReference type="NCBI Taxonomy" id="285279"/>
    <lineage>
        <taxon>Bacteria</taxon>
        <taxon>Pseudomonadati</taxon>
        <taxon>Pseudomonadota</taxon>
        <taxon>Alphaproteobacteria</taxon>
        <taxon>Hyphomicrobiales</taxon>
        <taxon>Stappiaceae</taxon>
        <taxon>Pseudovibrio</taxon>
    </lineage>
</organism>
<feature type="region of interest" description="Disordered" evidence="1">
    <location>
        <begin position="61"/>
        <end position="83"/>
    </location>
</feature>
<evidence type="ECO:0000256" key="1">
    <source>
        <dbReference type="SAM" id="MobiDB-lite"/>
    </source>
</evidence>
<feature type="domain" description="Gp5/Type VI secretion system Vgr protein OB-fold" evidence="2">
    <location>
        <begin position="28"/>
        <end position="93"/>
    </location>
</feature>
<dbReference type="InterPro" id="IPR013046">
    <property type="entry name" value="GpV/Gp45"/>
</dbReference>
<keyword evidence="4" id="KW-1185">Reference proteome</keyword>
<gene>
    <name evidence="3" type="ORF">SAMN04488518_11354</name>
</gene>
<protein>
    <submittedName>
        <fullName evidence="3">Phage baseplate assembly protein V</fullName>
    </submittedName>
</protein>
<evidence type="ECO:0000259" key="2">
    <source>
        <dbReference type="Pfam" id="PF04717"/>
    </source>
</evidence>
<dbReference type="Gene3D" id="2.40.50.230">
    <property type="entry name" value="Gp5 N-terminal domain"/>
    <property type="match status" value="1"/>
</dbReference>
<dbReference type="InterPro" id="IPR006531">
    <property type="entry name" value="Gp5/Vgr_OB"/>
</dbReference>
<comment type="caution">
    <text evidence="3">The sequence shown here is derived from an EMBL/GenBank/DDBJ whole genome shotgun (WGS) entry which is preliminary data.</text>
</comment>
<dbReference type="Pfam" id="PF04717">
    <property type="entry name" value="Phage_base_V"/>
    <property type="match status" value="1"/>
</dbReference>
<evidence type="ECO:0000313" key="4">
    <source>
        <dbReference type="Proteomes" id="UP000199598"/>
    </source>
</evidence>
<evidence type="ECO:0000313" key="3">
    <source>
        <dbReference type="EMBL" id="SFK98298.1"/>
    </source>
</evidence>
<dbReference type="RefSeq" id="WP_093522620.1">
    <property type="nucleotide sequence ID" value="NZ_FOSK01000013.1"/>
</dbReference>
<dbReference type="InterPro" id="IPR037026">
    <property type="entry name" value="Vgr_OB-fold_dom_sf"/>
</dbReference>
<feature type="compositionally biased region" description="Polar residues" evidence="1">
    <location>
        <begin position="67"/>
        <end position="83"/>
    </location>
</feature>
<name>A0A1I4DXB2_9HYPH</name>
<dbReference type="EMBL" id="FOSK01000013">
    <property type="protein sequence ID" value="SFK98298.1"/>
    <property type="molecule type" value="Genomic_DNA"/>
</dbReference>
<dbReference type="NCBIfam" id="TIGR01644">
    <property type="entry name" value="phage_P2_V"/>
    <property type="match status" value="1"/>
</dbReference>
<proteinExistence type="predicted"/>
<sequence length="204" mass="21218">MAQDMPDLFAELYFEVTEIERRLANRTREGVIAEVDAAKGKARVRLTDSDTPMLTGWLPWTEPASGANKTHNPPSIGQQVSLTSESGDLTDARIGAALPSDENPRPSAKGDDHVLAQVGATKIIISGGGDKLQLSVGNASIALVDGQMTFSVAGTSITLTPSGITTAGDVDLNSGYVKSEGTTIDHTHIHSGVTPGPSKTGTPV</sequence>